<keyword evidence="3" id="KW-1185">Reference proteome</keyword>
<feature type="compositionally biased region" description="Polar residues" evidence="1">
    <location>
        <begin position="56"/>
        <end position="80"/>
    </location>
</feature>
<feature type="region of interest" description="Disordered" evidence="1">
    <location>
        <begin position="1"/>
        <end position="80"/>
    </location>
</feature>
<evidence type="ECO:0000256" key="1">
    <source>
        <dbReference type="SAM" id="MobiDB-lite"/>
    </source>
</evidence>
<dbReference type="EMBL" id="JAWDGP010002843">
    <property type="protein sequence ID" value="KAK3779376.1"/>
    <property type="molecule type" value="Genomic_DNA"/>
</dbReference>
<feature type="compositionally biased region" description="Basic and acidic residues" evidence="1">
    <location>
        <begin position="13"/>
        <end position="29"/>
    </location>
</feature>
<gene>
    <name evidence="2" type="ORF">RRG08_052598</name>
</gene>
<evidence type="ECO:0000313" key="3">
    <source>
        <dbReference type="Proteomes" id="UP001283361"/>
    </source>
</evidence>
<dbReference type="Proteomes" id="UP001283361">
    <property type="component" value="Unassembled WGS sequence"/>
</dbReference>
<organism evidence="2 3">
    <name type="scientific">Elysia crispata</name>
    <name type="common">lettuce slug</name>
    <dbReference type="NCBI Taxonomy" id="231223"/>
    <lineage>
        <taxon>Eukaryota</taxon>
        <taxon>Metazoa</taxon>
        <taxon>Spiralia</taxon>
        <taxon>Lophotrochozoa</taxon>
        <taxon>Mollusca</taxon>
        <taxon>Gastropoda</taxon>
        <taxon>Heterobranchia</taxon>
        <taxon>Euthyneura</taxon>
        <taxon>Panpulmonata</taxon>
        <taxon>Sacoglossa</taxon>
        <taxon>Placobranchoidea</taxon>
        <taxon>Plakobranchidae</taxon>
        <taxon>Elysia</taxon>
    </lineage>
</organism>
<protein>
    <submittedName>
        <fullName evidence="2">Uncharacterized protein</fullName>
    </submittedName>
</protein>
<accession>A0AAE1A2C3</accession>
<comment type="caution">
    <text evidence="2">The sequence shown here is derived from an EMBL/GenBank/DDBJ whole genome shotgun (WGS) entry which is preliminary data.</text>
</comment>
<sequence length="80" mass="8988">MPRRRKVRVHQGVPEDKVERKGGVRHVADKSPALTRVGQSSPRPTFERLPSLVRGTLTTRRTSQSNRAQRGADNNKSPFS</sequence>
<proteinExistence type="predicted"/>
<dbReference type="AlphaFoldDB" id="A0AAE1A2C3"/>
<name>A0AAE1A2C3_9GAST</name>
<reference evidence="2" key="1">
    <citation type="journal article" date="2023" name="G3 (Bethesda)">
        <title>A reference genome for the long-term kleptoplast-retaining sea slug Elysia crispata morphotype clarki.</title>
        <authorList>
            <person name="Eastman K.E."/>
            <person name="Pendleton A.L."/>
            <person name="Shaikh M.A."/>
            <person name="Suttiyut T."/>
            <person name="Ogas R."/>
            <person name="Tomko P."/>
            <person name="Gavelis G."/>
            <person name="Widhalm J.R."/>
            <person name="Wisecaver J.H."/>
        </authorList>
    </citation>
    <scope>NUCLEOTIDE SEQUENCE</scope>
    <source>
        <strain evidence="2">ECLA1</strain>
    </source>
</reference>
<evidence type="ECO:0000313" key="2">
    <source>
        <dbReference type="EMBL" id="KAK3779376.1"/>
    </source>
</evidence>